<dbReference type="AlphaFoldDB" id="A0A3D9SRU3"/>
<dbReference type="Proteomes" id="UP000256661">
    <property type="component" value="Unassembled WGS sequence"/>
</dbReference>
<proteinExistence type="predicted"/>
<evidence type="ECO:0000313" key="1">
    <source>
        <dbReference type="EMBL" id="REE98679.1"/>
    </source>
</evidence>
<reference evidence="1 2" key="1">
    <citation type="submission" date="2018-08" db="EMBL/GenBank/DDBJ databases">
        <title>Sequencing the genomes of 1000 actinobacteria strains.</title>
        <authorList>
            <person name="Klenk H.-P."/>
        </authorList>
    </citation>
    <scope>NUCLEOTIDE SEQUENCE [LARGE SCALE GENOMIC DNA]</scope>
    <source>
        <strain evidence="1 2">DSM 43927</strain>
    </source>
</reference>
<sequence>MDGGDYYCEADVHTIGRPKLWFIQWVDQRFESWLRDEQDDNGVWSYHYIRLDDFGEL</sequence>
<keyword evidence="2" id="KW-1185">Reference proteome</keyword>
<protein>
    <submittedName>
        <fullName evidence="1">Uncharacterized protein</fullName>
    </submittedName>
</protein>
<accession>A0A3D9SRU3</accession>
<comment type="caution">
    <text evidence="1">The sequence shown here is derived from an EMBL/GenBank/DDBJ whole genome shotgun (WGS) entry which is preliminary data.</text>
</comment>
<dbReference type="EMBL" id="QTTT01000001">
    <property type="protein sequence ID" value="REE98679.1"/>
    <property type="molecule type" value="Genomic_DNA"/>
</dbReference>
<gene>
    <name evidence="1" type="ORF">DFJ69_4172</name>
</gene>
<name>A0A3D9SRU3_9ACTN</name>
<organism evidence="1 2">
    <name type="scientific">Thermomonospora umbrina</name>
    <dbReference type="NCBI Taxonomy" id="111806"/>
    <lineage>
        <taxon>Bacteria</taxon>
        <taxon>Bacillati</taxon>
        <taxon>Actinomycetota</taxon>
        <taxon>Actinomycetes</taxon>
        <taxon>Streptosporangiales</taxon>
        <taxon>Thermomonosporaceae</taxon>
        <taxon>Thermomonospora</taxon>
    </lineage>
</organism>
<evidence type="ECO:0000313" key="2">
    <source>
        <dbReference type="Proteomes" id="UP000256661"/>
    </source>
</evidence>